<accession>A0ABU7JGI9</accession>
<dbReference type="InterPro" id="IPR040198">
    <property type="entry name" value="Fido_containing"/>
</dbReference>
<dbReference type="EMBL" id="JAUGZK010000007">
    <property type="protein sequence ID" value="MEE2024806.1"/>
    <property type="molecule type" value="Genomic_DNA"/>
</dbReference>
<comment type="caution">
    <text evidence="2">The sequence shown here is derived from an EMBL/GenBank/DDBJ whole genome shotgun (WGS) entry which is preliminary data.</text>
</comment>
<proteinExistence type="predicted"/>
<sequence length="511" mass="58382">MVFDKEIKFFDGEVFPEPNAELAGYSWLICEYQLNVPSPESIYAIVAAKSAKRSKGRWQLLGSRYQPEPHWFSQLVFALKYEGVDLAVIRSLFNALAEDDIRHSIEGEITGSYSRRIWFFYEWLTEKLLPIDDVTTGNYVDALNEKLQFGCSATKVPRQRINNNLPGVRGFCPLIRKTDAIIHFIEQGFNETAAQHLGNVHSDLIARAAAFLLLSDSKASYTIEGEAPPHNRIERWGKIIGQAGQQRLTVEEIERLQQVVIPDSRFIVPGIRCVGGFVGEHDRITNIPIPEHISAKPEDLDKLLAALFETYELMKKSGFHPVLAATTIAFSFVFIHPLEDGNGRIHRYLIHHVLAENGFTPKGVVFPVSSVILQRIQEYKAVLEQFTKPRLNYIEWHPTPDNNVHVTNETIDLYRYGDMTNQVVFLFECIKDTVETVLPEEVQYLARYDEVWEYINNRFDFPHKSLSLLLNFLRQGNGTLSKRARSKEFAALSDSEVQAIESKYRDVFGLS</sequence>
<gene>
    <name evidence="2" type="ORF">QWF21_11165</name>
</gene>
<dbReference type="Pfam" id="PF02661">
    <property type="entry name" value="Fic"/>
    <property type="match status" value="1"/>
</dbReference>
<feature type="domain" description="Fido" evidence="1">
    <location>
        <begin position="248"/>
        <end position="399"/>
    </location>
</feature>
<dbReference type="Gene3D" id="1.10.3290.10">
    <property type="entry name" value="Fido-like domain"/>
    <property type="match status" value="1"/>
</dbReference>
<evidence type="ECO:0000259" key="1">
    <source>
        <dbReference type="PROSITE" id="PS51459"/>
    </source>
</evidence>
<dbReference type="RefSeq" id="WP_330088131.1">
    <property type="nucleotide sequence ID" value="NZ_JAUGZK010000007.1"/>
</dbReference>
<dbReference type="SUPFAM" id="SSF140931">
    <property type="entry name" value="Fic-like"/>
    <property type="match status" value="1"/>
</dbReference>
<dbReference type="InterPro" id="IPR036597">
    <property type="entry name" value="Fido-like_dom_sf"/>
</dbReference>
<dbReference type="PANTHER" id="PTHR13504">
    <property type="entry name" value="FIDO DOMAIN-CONTAINING PROTEIN DDB_G0283145"/>
    <property type="match status" value="1"/>
</dbReference>
<protein>
    <submittedName>
        <fullName evidence="2">Fic family protein</fullName>
    </submittedName>
</protein>
<evidence type="ECO:0000313" key="2">
    <source>
        <dbReference type="EMBL" id="MEE2024806.1"/>
    </source>
</evidence>
<name>A0ABU7JGI9_9GAMM</name>
<reference evidence="2 3" key="1">
    <citation type="submission" date="2023-06" db="EMBL/GenBank/DDBJ databases">
        <title>Alkalimonas sp., MEB004 an alkaliphilic bacterium isolated from Lonar Lake, India.</title>
        <authorList>
            <person name="Joshi A."/>
            <person name="Thite S."/>
        </authorList>
    </citation>
    <scope>NUCLEOTIDE SEQUENCE [LARGE SCALE GENOMIC DNA]</scope>
    <source>
        <strain evidence="2 3">MEB004</strain>
    </source>
</reference>
<dbReference type="PANTHER" id="PTHR13504:SF38">
    <property type="entry name" value="FIDO DOMAIN-CONTAINING PROTEIN"/>
    <property type="match status" value="1"/>
</dbReference>
<keyword evidence="3" id="KW-1185">Reference proteome</keyword>
<evidence type="ECO:0000313" key="3">
    <source>
        <dbReference type="Proteomes" id="UP001339167"/>
    </source>
</evidence>
<dbReference type="Proteomes" id="UP001339167">
    <property type="component" value="Unassembled WGS sequence"/>
</dbReference>
<organism evidence="2 3">
    <name type="scientific">Alkalimonas mucilaginosa</name>
    <dbReference type="NCBI Taxonomy" id="3057676"/>
    <lineage>
        <taxon>Bacteria</taxon>
        <taxon>Pseudomonadati</taxon>
        <taxon>Pseudomonadota</taxon>
        <taxon>Gammaproteobacteria</taxon>
        <taxon>Alkalimonas</taxon>
    </lineage>
</organism>
<dbReference type="InterPro" id="IPR003812">
    <property type="entry name" value="Fido"/>
</dbReference>
<dbReference type="PROSITE" id="PS51459">
    <property type="entry name" value="FIDO"/>
    <property type="match status" value="1"/>
</dbReference>